<accession>A0ABR3WUN5</accession>
<evidence type="ECO:0000256" key="3">
    <source>
        <dbReference type="ARBA" id="ARBA00019610"/>
    </source>
</evidence>
<comment type="subunit">
    <text evidence="8">Component of the Mediator complex.</text>
</comment>
<evidence type="ECO:0000256" key="2">
    <source>
        <dbReference type="ARBA" id="ARBA00005635"/>
    </source>
</evidence>
<evidence type="ECO:0000256" key="1">
    <source>
        <dbReference type="ARBA" id="ARBA00004123"/>
    </source>
</evidence>
<protein>
    <recommendedName>
        <fullName evidence="3 8">Mediator of RNA polymerase II transcription subunit 17</fullName>
    </recommendedName>
    <alternativeName>
        <fullName evidence="7 8">Mediator complex subunit 17</fullName>
    </alternativeName>
</protein>
<keyword evidence="8" id="KW-0010">Activator</keyword>
<gene>
    <name evidence="9" type="primary">SRB4</name>
    <name evidence="8" type="synonym">MED17</name>
    <name evidence="9" type="ORF">Plec18167_008656</name>
</gene>
<comment type="function">
    <text evidence="8">Component of the Mediator complex, a coactivator involved in the regulated transcription of nearly all RNA polymerase II-dependent genes. Mediator functions as a bridge to convey information from gene-specific regulatory proteins to the basal RNA polymerase II transcription machinery. Mediator is recruited to promoters by direct interactions with regulatory proteins and serves as a scaffold for the assembly of a functional preinitiation complex with RNA polymerase II and the general transcription factors.</text>
</comment>
<keyword evidence="6 8" id="KW-0539">Nucleus</keyword>
<name>A0ABR3WUN5_9EURO</name>
<keyword evidence="5 8" id="KW-0804">Transcription</keyword>
<dbReference type="Pfam" id="PF10156">
    <property type="entry name" value="Med17"/>
    <property type="match status" value="1"/>
</dbReference>
<evidence type="ECO:0000256" key="8">
    <source>
        <dbReference type="RuleBase" id="RU364140"/>
    </source>
</evidence>
<dbReference type="InterPro" id="IPR019313">
    <property type="entry name" value="Mediator_Med17"/>
</dbReference>
<comment type="similarity">
    <text evidence="2 8">Belongs to the Mediator complex subunit 17 family.</text>
</comment>
<dbReference type="PANTHER" id="PTHR13114:SF7">
    <property type="entry name" value="MEDIATOR OF RNA POLYMERASE II TRANSCRIPTION SUBUNIT 17"/>
    <property type="match status" value="1"/>
</dbReference>
<evidence type="ECO:0000256" key="5">
    <source>
        <dbReference type="ARBA" id="ARBA00023163"/>
    </source>
</evidence>
<proteinExistence type="inferred from homology"/>
<dbReference type="Proteomes" id="UP001583193">
    <property type="component" value="Unassembled WGS sequence"/>
</dbReference>
<evidence type="ECO:0000313" key="10">
    <source>
        <dbReference type="Proteomes" id="UP001583193"/>
    </source>
</evidence>
<evidence type="ECO:0000256" key="6">
    <source>
        <dbReference type="ARBA" id="ARBA00023242"/>
    </source>
</evidence>
<comment type="caution">
    <text evidence="9">The sequence shown here is derived from an EMBL/GenBank/DDBJ whole genome shotgun (WGS) entry which is preliminary data.</text>
</comment>
<organism evidence="9 10">
    <name type="scientific">Paecilomyces lecythidis</name>
    <dbReference type="NCBI Taxonomy" id="3004212"/>
    <lineage>
        <taxon>Eukaryota</taxon>
        <taxon>Fungi</taxon>
        <taxon>Dikarya</taxon>
        <taxon>Ascomycota</taxon>
        <taxon>Pezizomycotina</taxon>
        <taxon>Eurotiomycetes</taxon>
        <taxon>Eurotiomycetidae</taxon>
        <taxon>Eurotiales</taxon>
        <taxon>Thermoascaceae</taxon>
        <taxon>Paecilomyces</taxon>
    </lineage>
</organism>
<keyword evidence="4 8" id="KW-0805">Transcription regulation</keyword>
<comment type="subcellular location">
    <subcellularLocation>
        <location evidence="1 8">Nucleus</location>
    </subcellularLocation>
</comment>
<dbReference type="PANTHER" id="PTHR13114">
    <property type="entry name" value="MEDIATOR OF RNA POLYMERASE II TRANSCRIPTION SUBUNIT 17"/>
    <property type="match status" value="1"/>
</dbReference>
<evidence type="ECO:0000256" key="7">
    <source>
        <dbReference type="ARBA" id="ARBA00032014"/>
    </source>
</evidence>
<dbReference type="EMBL" id="JAVDPF010000044">
    <property type="protein sequence ID" value="KAL1867384.1"/>
    <property type="molecule type" value="Genomic_DNA"/>
</dbReference>
<reference evidence="9 10" key="1">
    <citation type="journal article" date="2024" name="IMA Fungus">
        <title>IMA Genome - F19 : A genome assembly and annotation guide to empower mycologists, including annotated draft genome sequences of Ceratocystis pirilliformis, Diaporthe australafricana, Fusarium ophioides, Paecilomyces lecythidis, and Sporothrix stenoceras.</title>
        <authorList>
            <person name="Aylward J."/>
            <person name="Wilson A.M."/>
            <person name="Visagie C.M."/>
            <person name="Spraker J."/>
            <person name="Barnes I."/>
            <person name="Buitendag C."/>
            <person name="Ceriani C."/>
            <person name="Del Mar Angel L."/>
            <person name="du Plessis D."/>
            <person name="Fuchs T."/>
            <person name="Gasser K."/>
            <person name="Kramer D."/>
            <person name="Li W."/>
            <person name="Munsamy K."/>
            <person name="Piso A."/>
            <person name="Price J.L."/>
            <person name="Sonnekus B."/>
            <person name="Thomas C."/>
            <person name="van der Nest A."/>
            <person name="van Dijk A."/>
            <person name="van Heerden A."/>
            <person name="van Vuuren N."/>
            <person name="Yilmaz N."/>
            <person name="Duong T.A."/>
            <person name="van der Merwe N.A."/>
            <person name="Wingfield M.J."/>
            <person name="Wingfield B.D."/>
        </authorList>
    </citation>
    <scope>NUCLEOTIDE SEQUENCE [LARGE SCALE GENOMIC DNA]</scope>
    <source>
        <strain evidence="9 10">CMW 18167</strain>
    </source>
</reference>
<sequence length="653" mass="72872">MSNSFTLPLRPAVEKAAREDALPIRIAQINAQRGSFRNVTEESLQAEIEAQKNGVEEKEGDGKELSDVDATDRLDLLYKRRADITQFALQAHMEAMFALDFISLLLSKHAPRQAELSMSPHLKQVAPTGSLSTDIIRIPERSEVAKQDRKTVSRGWKLESFNAAANKLLKSAARLEEEVAAETKYWGEVLTVKDKGWKVCRLPRERQALGVQYGFLEATPTFRDRGLASLRRAENGSLILDKGLVPSKARAIRVQVKRDGRTTGSSKLPTVSSNGEFSIEDRILQARDTLYEEELFHELSREARIMASQGVMTGQNIIQFQASEGQDIILELVDINEMWDDRSSESHVPEDDILSHGIAHSLRILLAYAHRQNLRRRRQIPPPLTLKKRPNPEYQILRPITGYLQHSSHVRSLEVFLKDVYRVLQSAGVDCRYNATPFSSINLSRNSGPSHTVEKIIKEFLSPFESNFSGTLATSASSFSIKVRTHMAPPSLGTDYEFSINLPSLPDVQAPARLGLKDEVESLIIHLITLDLVNLIPSLSPRPRTPIDGHILSDNTNAGLLWQPAFPHHGELRASYPDTGRSKKLALKLSSKELTIQSSWLSGLQMSGDELSRGQTTYSWKPDEDLMGAPGDILTLKEAVEAIFREGITAPES</sequence>
<keyword evidence="10" id="KW-1185">Reference proteome</keyword>
<evidence type="ECO:0000256" key="4">
    <source>
        <dbReference type="ARBA" id="ARBA00023015"/>
    </source>
</evidence>
<dbReference type="Gene3D" id="6.10.250.2620">
    <property type="match status" value="1"/>
</dbReference>
<evidence type="ECO:0000313" key="9">
    <source>
        <dbReference type="EMBL" id="KAL1867384.1"/>
    </source>
</evidence>